<evidence type="ECO:0000259" key="1">
    <source>
        <dbReference type="Pfam" id="PF00483"/>
    </source>
</evidence>
<evidence type="ECO:0000313" key="2">
    <source>
        <dbReference type="EMBL" id="HGY95498.1"/>
    </source>
</evidence>
<feature type="domain" description="Nucleotidyl transferase" evidence="1">
    <location>
        <begin position="15"/>
        <end position="148"/>
    </location>
</feature>
<dbReference type="SUPFAM" id="SSF53448">
    <property type="entry name" value="Nucleotide-diphospho-sugar transferases"/>
    <property type="match status" value="1"/>
</dbReference>
<dbReference type="InterPro" id="IPR050486">
    <property type="entry name" value="Mannose-1P_guanyltransferase"/>
</dbReference>
<dbReference type="InterPro" id="IPR005835">
    <property type="entry name" value="NTP_transferase_dom"/>
</dbReference>
<sequence length="249" mass="27160">MNAASGSEGMPPLALLAGGRATRLYPLTQTMPKSLMPVGGEPFLAHQLRWLAGQGVRDVVLCSGHLASQIREYAGDGEAFGVALRYSDDGERALGTGGAIRRALPLLGEDFLVMYGDSLLTAPIAPVWRDFQARNCAGMMTVFRNENRWDASNVETGGGRVVRYEKGSQRAGLTHIDYGLSVFRAEAFRGIPDGRVFDLRLIFDELIARGELACHEVKQRFYEIGSFEGLHETEALLSRRAMARAGARA</sequence>
<reference evidence="2" key="1">
    <citation type="journal article" date="2020" name="mSystems">
        <title>Genome- and Community-Level Interaction Insights into Carbon Utilization and Element Cycling Functions of Hydrothermarchaeota in Hydrothermal Sediment.</title>
        <authorList>
            <person name="Zhou Z."/>
            <person name="Liu Y."/>
            <person name="Xu W."/>
            <person name="Pan J."/>
            <person name="Luo Z.H."/>
            <person name="Li M."/>
        </authorList>
    </citation>
    <scope>NUCLEOTIDE SEQUENCE [LARGE SCALE GENOMIC DNA]</scope>
    <source>
        <strain evidence="2">SpSt-855</strain>
    </source>
</reference>
<dbReference type="PANTHER" id="PTHR22572">
    <property type="entry name" value="SUGAR-1-PHOSPHATE GUANYL TRANSFERASE"/>
    <property type="match status" value="1"/>
</dbReference>
<dbReference type="EMBL" id="DTKL01000078">
    <property type="protein sequence ID" value="HGY95498.1"/>
    <property type="molecule type" value="Genomic_DNA"/>
</dbReference>
<dbReference type="InterPro" id="IPR029044">
    <property type="entry name" value="Nucleotide-diphossugar_trans"/>
</dbReference>
<dbReference type="GO" id="GO:0016740">
    <property type="term" value="F:transferase activity"/>
    <property type="evidence" value="ECO:0007669"/>
    <property type="project" value="UniProtKB-KW"/>
</dbReference>
<gene>
    <name evidence="2" type="ORF">ENW50_12565</name>
</gene>
<name>A0A7V4XUN7_9BACT</name>
<dbReference type="AlphaFoldDB" id="A0A7V4XUN7"/>
<keyword evidence="2" id="KW-0808">Transferase</keyword>
<accession>A0A7V4XUN7</accession>
<proteinExistence type="predicted"/>
<comment type="caution">
    <text evidence="2">The sequence shown here is derived from an EMBL/GenBank/DDBJ whole genome shotgun (WGS) entry which is preliminary data.</text>
</comment>
<protein>
    <submittedName>
        <fullName evidence="2">Nucleotidyl transferase</fullName>
    </submittedName>
</protein>
<organism evidence="2">
    <name type="scientific">Acidobacterium capsulatum</name>
    <dbReference type="NCBI Taxonomy" id="33075"/>
    <lineage>
        <taxon>Bacteria</taxon>
        <taxon>Pseudomonadati</taxon>
        <taxon>Acidobacteriota</taxon>
        <taxon>Terriglobia</taxon>
        <taxon>Terriglobales</taxon>
        <taxon>Acidobacteriaceae</taxon>
        <taxon>Acidobacterium</taxon>
    </lineage>
</organism>
<dbReference type="Gene3D" id="3.90.550.10">
    <property type="entry name" value="Spore Coat Polysaccharide Biosynthesis Protein SpsA, Chain A"/>
    <property type="match status" value="1"/>
</dbReference>
<dbReference type="Pfam" id="PF00483">
    <property type="entry name" value="NTP_transferase"/>
    <property type="match status" value="1"/>
</dbReference>